<dbReference type="AlphaFoldDB" id="A0A4R6Y4U9"/>
<dbReference type="PANTHER" id="PTHR12835">
    <property type="entry name" value="BIOTIN PROTEIN LIGASE"/>
    <property type="match status" value="1"/>
</dbReference>
<keyword evidence="1 3" id="KW-0436">Ligase</keyword>
<dbReference type="EMBL" id="SNZE01000025">
    <property type="protein sequence ID" value="TDR30199.1"/>
    <property type="molecule type" value="Genomic_DNA"/>
</dbReference>
<gene>
    <name evidence="3" type="ORF">DFR44_12523</name>
</gene>
<protein>
    <submittedName>
        <fullName evidence="3">BirA family biotin operon repressor/biotin-[acetyl-CoA-carboxylase] ligase</fullName>
    </submittedName>
</protein>
<reference evidence="3 4" key="1">
    <citation type="submission" date="2019-03" db="EMBL/GenBank/DDBJ databases">
        <title>Genomic Encyclopedia of Type Strains, Phase IV (KMG-IV): sequencing the most valuable type-strain genomes for metagenomic binning, comparative biology and taxonomic classification.</title>
        <authorList>
            <person name="Goeker M."/>
        </authorList>
    </citation>
    <scope>NUCLEOTIDE SEQUENCE [LARGE SCALE GENOMIC DNA]</scope>
    <source>
        <strain evidence="3 4">DSM 102852</strain>
    </source>
</reference>
<evidence type="ECO:0000259" key="2">
    <source>
        <dbReference type="Pfam" id="PF03099"/>
    </source>
</evidence>
<dbReference type="InterPro" id="IPR004408">
    <property type="entry name" value="Biotin_CoA_COase_ligase"/>
</dbReference>
<dbReference type="RefSeq" id="WP_133621341.1">
    <property type="nucleotide sequence ID" value="NZ_SNZE01000025.1"/>
</dbReference>
<dbReference type="PANTHER" id="PTHR12835:SF5">
    <property type="entry name" value="BIOTIN--PROTEIN LIGASE"/>
    <property type="match status" value="1"/>
</dbReference>
<accession>A0A4R6Y4U9</accession>
<evidence type="ECO:0000256" key="1">
    <source>
        <dbReference type="ARBA" id="ARBA00022598"/>
    </source>
</evidence>
<dbReference type="NCBIfam" id="TIGR00121">
    <property type="entry name" value="birA_ligase"/>
    <property type="match status" value="1"/>
</dbReference>
<dbReference type="InterPro" id="IPR045864">
    <property type="entry name" value="aa-tRNA-synth_II/BPL/LPL"/>
</dbReference>
<dbReference type="GO" id="GO:0005737">
    <property type="term" value="C:cytoplasm"/>
    <property type="evidence" value="ECO:0007669"/>
    <property type="project" value="TreeGrafter"/>
</dbReference>
<dbReference type="Pfam" id="PF03099">
    <property type="entry name" value="BPL_LplA_LipB"/>
    <property type="match status" value="1"/>
</dbReference>
<organism evidence="3 4">
    <name type="scientific">Hydromonas duriensis</name>
    <dbReference type="NCBI Taxonomy" id="1527608"/>
    <lineage>
        <taxon>Bacteria</taxon>
        <taxon>Pseudomonadati</taxon>
        <taxon>Pseudomonadota</taxon>
        <taxon>Betaproteobacteria</taxon>
        <taxon>Burkholderiales</taxon>
        <taxon>Burkholderiaceae</taxon>
        <taxon>Hydromonas</taxon>
    </lineage>
</organism>
<dbReference type="Proteomes" id="UP000294480">
    <property type="component" value="Unassembled WGS sequence"/>
</dbReference>
<proteinExistence type="predicted"/>
<dbReference type="Gene3D" id="3.30.930.10">
    <property type="entry name" value="Bira Bifunctional Protein, Domain 2"/>
    <property type="match status" value="1"/>
</dbReference>
<dbReference type="SUPFAM" id="SSF55681">
    <property type="entry name" value="Class II aaRS and biotin synthetases"/>
    <property type="match status" value="1"/>
</dbReference>
<dbReference type="GO" id="GO:0004077">
    <property type="term" value="F:biotin--[biotin carboxyl-carrier protein] ligase activity"/>
    <property type="evidence" value="ECO:0007669"/>
    <property type="project" value="InterPro"/>
</dbReference>
<dbReference type="CDD" id="cd16442">
    <property type="entry name" value="BPL"/>
    <property type="match status" value="1"/>
</dbReference>
<feature type="domain" description="BPL/LPL catalytic" evidence="2">
    <location>
        <begin position="38"/>
        <end position="159"/>
    </location>
</feature>
<dbReference type="InterPro" id="IPR004143">
    <property type="entry name" value="BPL_LPL_catalytic"/>
</dbReference>
<keyword evidence="4" id="KW-1185">Reference proteome</keyword>
<sequence>MHNIVQTPPIQLATLQQWWSMHSQASLALQIKYVSQCDSTNTQLCHSPHQHNTLLVAEQQTHGRGQFERTWLSGTGDLTFSIGLRLLPEQVPALSLRIGLALAQVCATHGWQAQLKWPNDVIATHPDTGQRGKLAGILVHNQIADDGQHAWAVIGIGLNIGARLLPNQNNDAAFAPIGLAQLDERWITPREGQREELLMQIVDTVLVHIETAAPAPDEQLATTWNAHDLWFNQPMSITTSAGQSTQGIGRGVNHHGAYQLLTEQGLLHFYSGQLRPLS</sequence>
<comment type="caution">
    <text evidence="3">The sequence shown here is derived from an EMBL/GenBank/DDBJ whole genome shotgun (WGS) entry which is preliminary data.</text>
</comment>
<dbReference type="OrthoDB" id="9807064at2"/>
<evidence type="ECO:0000313" key="4">
    <source>
        <dbReference type="Proteomes" id="UP000294480"/>
    </source>
</evidence>
<evidence type="ECO:0000313" key="3">
    <source>
        <dbReference type="EMBL" id="TDR30199.1"/>
    </source>
</evidence>
<name>A0A4R6Y4U9_9BURK</name>